<keyword evidence="2 7" id="KW-0121">Carboxypeptidase</keyword>
<evidence type="ECO:0000313" key="9">
    <source>
        <dbReference type="Proteomes" id="UP000030651"/>
    </source>
</evidence>
<keyword evidence="5 7" id="KW-0378">Hydrolase</keyword>
<dbReference type="InterPro" id="IPR001563">
    <property type="entry name" value="Peptidase_S10"/>
</dbReference>
<dbReference type="Pfam" id="PF00450">
    <property type="entry name" value="Peptidase_S10"/>
    <property type="match status" value="1"/>
</dbReference>
<dbReference type="GO" id="GO:0000324">
    <property type="term" value="C:fungal-type vacuole"/>
    <property type="evidence" value="ECO:0007669"/>
    <property type="project" value="TreeGrafter"/>
</dbReference>
<dbReference type="InParanoid" id="W3WRE2"/>
<dbReference type="KEGG" id="pfy:PFICI_11822"/>
<evidence type="ECO:0000256" key="2">
    <source>
        <dbReference type="ARBA" id="ARBA00022645"/>
    </source>
</evidence>
<dbReference type="Gene3D" id="1.10.287.410">
    <property type="match status" value="1"/>
</dbReference>
<evidence type="ECO:0000256" key="3">
    <source>
        <dbReference type="ARBA" id="ARBA00022670"/>
    </source>
</evidence>
<dbReference type="eggNOG" id="KOG1282">
    <property type="taxonomic scope" value="Eukaryota"/>
</dbReference>
<dbReference type="OrthoDB" id="443318at2759"/>
<dbReference type="EMBL" id="KI912117">
    <property type="protein sequence ID" value="ETS76435.1"/>
    <property type="molecule type" value="Genomic_DNA"/>
</dbReference>
<keyword evidence="4" id="KW-0732">Signal</keyword>
<sequence>MLSLLLRTLLAVPQQRISNVQHATTQSILTPHDATGLGENNAVPNRFTKVEQDDSVCAAGSRQWTGKIEVTHGNELFYWYFESQQFAERAPLLIWLTGGPGEACTVPLLNGGGPCTINDDGTATVNSPHSWTNFSLLILNPLFLLSEIAGVGFSKSNSKPVHRPKTIDDVTLDLKYFLSTFVSEAFPELRGRGFHISGESYGGIQAISLAYALANPETGGPQPDLSLESLVASSSFADISYSAPAYYDVLCGRDHQYLNRTECAIMAAAVPTCETAAVSCRQTTGDEHCWAMAAACAPILQFWVPPEKNIVHLEKPCAGFPTCDPRMKAIETYMNNTEIQKKLGFAKNHLVPFVGMDMEVNIYMAMHGSVWLPTSSKYEYLLKNTSVRILGRGGYLDPDTPIEGAIRGFEAFHWWGQAQFRASRPEPWYYRGTDGDMVRGGWRRGYSRLWFVSFDQTGHLIDRDEPESSLHIMKQWIQGGVPVQA</sequence>
<dbReference type="InterPro" id="IPR029058">
    <property type="entry name" value="AB_hydrolase_fold"/>
</dbReference>
<evidence type="ECO:0000256" key="1">
    <source>
        <dbReference type="ARBA" id="ARBA00009431"/>
    </source>
</evidence>
<keyword evidence="3 7" id="KW-0645">Protease</keyword>
<evidence type="ECO:0000313" key="8">
    <source>
        <dbReference type="EMBL" id="ETS76435.1"/>
    </source>
</evidence>
<evidence type="ECO:0000256" key="7">
    <source>
        <dbReference type="RuleBase" id="RU361156"/>
    </source>
</evidence>
<reference evidence="9" key="1">
    <citation type="journal article" date="2015" name="BMC Genomics">
        <title>Genomic and transcriptomic analysis of the endophytic fungus Pestalotiopsis fici reveals its lifestyle and high potential for synthesis of natural products.</title>
        <authorList>
            <person name="Wang X."/>
            <person name="Zhang X."/>
            <person name="Liu L."/>
            <person name="Xiang M."/>
            <person name="Wang W."/>
            <person name="Sun X."/>
            <person name="Che Y."/>
            <person name="Guo L."/>
            <person name="Liu G."/>
            <person name="Guo L."/>
            <person name="Wang C."/>
            <person name="Yin W.B."/>
            <person name="Stadler M."/>
            <person name="Zhang X."/>
            <person name="Liu X."/>
        </authorList>
    </citation>
    <scope>NUCLEOTIDE SEQUENCE [LARGE SCALE GENOMIC DNA]</scope>
    <source>
        <strain evidence="9">W106-1 / CGMCC3.15140</strain>
    </source>
</reference>
<evidence type="ECO:0000256" key="6">
    <source>
        <dbReference type="ARBA" id="ARBA00023180"/>
    </source>
</evidence>
<dbReference type="AlphaFoldDB" id="W3WRE2"/>
<proteinExistence type="inferred from homology"/>
<dbReference type="Proteomes" id="UP000030651">
    <property type="component" value="Unassembled WGS sequence"/>
</dbReference>
<dbReference type="InterPro" id="IPR018202">
    <property type="entry name" value="Ser_caboxypep_ser_AS"/>
</dbReference>
<dbReference type="SUPFAM" id="SSF53474">
    <property type="entry name" value="alpha/beta-Hydrolases"/>
    <property type="match status" value="1"/>
</dbReference>
<dbReference type="Gene3D" id="3.40.50.1820">
    <property type="entry name" value="alpha/beta hydrolase"/>
    <property type="match status" value="1"/>
</dbReference>
<accession>W3WRE2</accession>
<dbReference type="RefSeq" id="XP_007838594.1">
    <property type="nucleotide sequence ID" value="XM_007840403.1"/>
</dbReference>
<name>W3WRE2_PESFW</name>
<gene>
    <name evidence="8" type="ORF">PFICI_11822</name>
</gene>
<comment type="similarity">
    <text evidence="1 7">Belongs to the peptidase S10 family.</text>
</comment>
<organism evidence="8 9">
    <name type="scientific">Pestalotiopsis fici (strain W106-1 / CGMCC3.15140)</name>
    <dbReference type="NCBI Taxonomy" id="1229662"/>
    <lineage>
        <taxon>Eukaryota</taxon>
        <taxon>Fungi</taxon>
        <taxon>Dikarya</taxon>
        <taxon>Ascomycota</taxon>
        <taxon>Pezizomycotina</taxon>
        <taxon>Sordariomycetes</taxon>
        <taxon>Xylariomycetidae</taxon>
        <taxon>Amphisphaeriales</taxon>
        <taxon>Sporocadaceae</taxon>
        <taxon>Pestalotiopsis</taxon>
    </lineage>
</organism>
<dbReference type="GO" id="GO:0004185">
    <property type="term" value="F:serine-type carboxypeptidase activity"/>
    <property type="evidence" value="ECO:0007669"/>
    <property type="project" value="UniProtKB-UniRule"/>
</dbReference>
<dbReference type="GeneID" id="19276835"/>
<dbReference type="PANTHER" id="PTHR11802">
    <property type="entry name" value="SERINE PROTEASE FAMILY S10 SERINE CARBOXYPEPTIDASE"/>
    <property type="match status" value="1"/>
</dbReference>
<evidence type="ECO:0000256" key="5">
    <source>
        <dbReference type="ARBA" id="ARBA00022801"/>
    </source>
</evidence>
<evidence type="ECO:0000256" key="4">
    <source>
        <dbReference type="ARBA" id="ARBA00022729"/>
    </source>
</evidence>
<dbReference type="HOGENOM" id="CLU_008523_10_4_1"/>
<protein>
    <recommendedName>
        <fullName evidence="7">Carboxypeptidase</fullName>
        <ecNumber evidence="7">3.4.16.-</ecNumber>
    </recommendedName>
</protein>
<keyword evidence="6" id="KW-0325">Glycoprotein</keyword>
<dbReference type="GO" id="GO:0006508">
    <property type="term" value="P:proteolysis"/>
    <property type="evidence" value="ECO:0007669"/>
    <property type="project" value="UniProtKB-KW"/>
</dbReference>
<dbReference type="EC" id="3.4.16.-" evidence="7"/>
<dbReference type="PANTHER" id="PTHR11802:SF113">
    <property type="entry name" value="SERINE CARBOXYPEPTIDASE CTSA-4.1"/>
    <property type="match status" value="1"/>
</dbReference>
<keyword evidence="9" id="KW-1185">Reference proteome</keyword>
<dbReference type="PROSITE" id="PS00131">
    <property type="entry name" value="CARBOXYPEPT_SER_SER"/>
    <property type="match status" value="1"/>
</dbReference>